<dbReference type="CDD" id="cd06141">
    <property type="entry name" value="WRN_exo"/>
    <property type="match status" value="1"/>
</dbReference>
<dbReference type="Gene3D" id="3.30.420.10">
    <property type="entry name" value="Ribonuclease H-like superfamily/Ribonuclease H"/>
    <property type="match status" value="1"/>
</dbReference>
<dbReference type="GO" id="GO:0005737">
    <property type="term" value="C:cytoplasm"/>
    <property type="evidence" value="ECO:0007669"/>
    <property type="project" value="TreeGrafter"/>
</dbReference>
<dbReference type="GO" id="GO:0003676">
    <property type="term" value="F:nucleic acid binding"/>
    <property type="evidence" value="ECO:0007669"/>
    <property type="project" value="InterPro"/>
</dbReference>
<keyword evidence="1" id="KW-0540">Nuclease</keyword>
<keyword evidence="4" id="KW-1185">Reference proteome</keyword>
<name>A0AA41V2B4_PAPNU</name>
<evidence type="ECO:0008006" key="5">
    <source>
        <dbReference type="Google" id="ProtNLM"/>
    </source>
</evidence>
<accession>A0AA41V2B4</accession>
<evidence type="ECO:0000256" key="2">
    <source>
        <dbReference type="ARBA" id="ARBA00022801"/>
    </source>
</evidence>
<organism evidence="3 4">
    <name type="scientific">Papaver nudicaule</name>
    <name type="common">Iceland poppy</name>
    <dbReference type="NCBI Taxonomy" id="74823"/>
    <lineage>
        <taxon>Eukaryota</taxon>
        <taxon>Viridiplantae</taxon>
        <taxon>Streptophyta</taxon>
        <taxon>Embryophyta</taxon>
        <taxon>Tracheophyta</taxon>
        <taxon>Spermatophyta</taxon>
        <taxon>Magnoliopsida</taxon>
        <taxon>Ranunculales</taxon>
        <taxon>Papaveraceae</taxon>
        <taxon>Papaveroideae</taxon>
        <taxon>Papaver</taxon>
    </lineage>
</organism>
<dbReference type="InterPro" id="IPR036397">
    <property type="entry name" value="RNaseH_sf"/>
</dbReference>
<dbReference type="PANTHER" id="PTHR13620">
    <property type="entry name" value="3-5 EXONUCLEASE"/>
    <property type="match status" value="1"/>
</dbReference>
<comment type="caution">
    <text evidence="3">The sequence shown here is derived from an EMBL/GenBank/DDBJ whole genome shotgun (WGS) entry which is preliminary data.</text>
</comment>
<gene>
    <name evidence="3" type="ORF">MKW94_014534</name>
</gene>
<dbReference type="GO" id="GO:0008408">
    <property type="term" value="F:3'-5' exonuclease activity"/>
    <property type="evidence" value="ECO:0007669"/>
    <property type="project" value="TreeGrafter"/>
</dbReference>
<dbReference type="EMBL" id="JAJJMA010083307">
    <property type="protein sequence ID" value="MCL7028789.1"/>
    <property type="molecule type" value="Genomic_DNA"/>
</dbReference>
<protein>
    <recommendedName>
        <fullName evidence="5">3'-5' exonuclease domain-containing protein</fullName>
    </recommendedName>
</protein>
<keyword evidence="2" id="KW-0378">Hydrolase</keyword>
<sequence length="224" mass="25547">MRTVGVSVRELPNYDPDAQELYSVTFGNERIKIVVTKMSSTVDDWIKTVYGDNKASEDDLIVGFDVDWKPAVGVNDNPVATLHLCVGRRCLIFQIMRADKIPTSLHSFLQDEKIRFVGVGIENAVDKLGRSYDLWVKKFVDLGDLAAEKYRWEEREESSLDELARLALRIREIEKPAGNVALSNWSQKHLTRDQIQSACVAAYVSSKVAQRLFRTFIWFGEDNM</sequence>
<evidence type="ECO:0000256" key="1">
    <source>
        <dbReference type="ARBA" id="ARBA00022722"/>
    </source>
</evidence>
<dbReference type="GO" id="GO:0005634">
    <property type="term" value="C:nucleus"/>
    <property type="evidence" value="ECO:0007669"/>
    <property type="project" value="TreeGrafter"/>
</dbReference>
<dbReference type="PANTHER" id="PTHR13620:SF121">
    <property type="entry name" value="EMB|CAB82946.1-RELATED"/>
    <property type="match status" value="1"/>
</dbReference>
<evidence type="ECO:0000313" key="4">
    <source>
        <dbReference type="Proteomes" id="UP001177140"/>
    </source>
</evidence>
<proteinExistence type="predicted"/>
<evidence type="ECO:0000313" key="3">
    <source>
        <dbReference type="EMBL" id="MCL7028789.1"/>
    </source>
</evidence>
<dbReference type="InterPro" id="IPR051132">
    <property type="entry name" value="3-5_Exonuclease_domain"/>
</dbReference>
<dbReference type="InterPro" id="IPR012337">
    <property type="entry name" value="RNaseH-like_sf"/>
</dbReference>
<dbReference type="SUPFAM" id="SSF53098">
    <property type="entry name" value="Ribonuclease H-like"/>
    <property type="match status" value="1"/>
</dbReference>
<dbReference type="Proteomes" id="UP001177140">
    <property type="component" value="Unassembled WGS sequence"/>
</dbReference>
<reference evidence="3" key="1">
    <citation type="submission" date="2022-03" db="EMBL/GenBank/DDBJ databases">
        <title>A functionally conserved STORR gene fusion in Papaver species that diverged 16.8 million years ago.</title>
        <authorList>
            <person name="Catania T."/>
        </authorList>
    </citation>
    <scope>NUCLEOTIDE SEQUENCE</scope>
    <source>
        <strain evidence="3">S-191538</strain>
    </source>
</reference>
<dbReference type="AlphaFoldDB" id="A0AA41V2B4"/>